<dbReference type="SUPFAM" id="SSF48264">
    <property type="entry name" value="Cytochrome P450"/>
    <property type="match status" value="1"/>
</dbReference>
<keyword evidence="6" id="KW-0560">Oxidoreductase</keyword>
<dbReference type="GO" id="GO:0005506">
    <property type="term" value="F:iron ion binding"/>
    <property type="evidence" value="ECO:0007669"/>
    <property type="project" value="InterPro"/>
</dbReference>
<dbReference type="GO" id="GO:0016705">
    <property type="term" value="F:oxidoreductase activity, acting on paired donors, with incorporation or reduction of molecular oxygen"/>
    <property type="evidence" value="ECO:0007669"/>
    <property type="project" value="InterPro"/>
</dbReference>
<dbReference type="InterPro" id="IPR050121">
    <property type="entry name" value="Cytochrome_P450_monoxygenase"/>
</dbReference>
<keyword evidence="12" id="KW-1185">Reference proteome</keyword>
<organism evidence="11 12">
    <name type="scientific">Trametes pubescens</name>
    <name type="common">White-rot fungus</name>
    <dbReference type="NCBI Taxonomy" id="154538"/>
    <lineage>
        <taxon>Eukaryota</taxon>
        <taxon>Fungi</taxon>
        <taxon>Dikarya</taxon>
        <taxon>Basidiomycota</taxon>
        <taxon>Agaricomycotina</taxon>
        <taxon>Agaricomycetes</taxon>
        <taxon>Polyporales</taxon>
        <taxon>Polyporaceae</taxon>
        <taxon>Trametes</taxon>
    </lineage>
</organism>
<dbReference type="InterPro" id="IPR002403">
    <property type="entry name" value="Cyt_P450_E_grp-IV"/>
</dbReference>
<evidence type="ECO:0000313" key="11">
    <source>
        <dbReference type="EMBL" id="OJT10656.1"/>
    </source>
</evidence>
<dbReference type="PRINTS" id="PR00385">
    <property type="entry name" value="P450"/>
</dbReference>
<dbReference type="Proteomes" id="UP000184267">
    <property type="component" value="Unassembled WGS sequence"/>
</dbReference>
<feature type="transmembrane region" description="Helical" evidence="10">
    <location>
        <begin position="15"/>
        <end position="33"/>
    </location>
</feature>
<feature type="binding site" description="axial binding residue" evidence="9">
    <location>
        <position position="530"/>
    </location>
    <ligand>
        <name>heme</name>
        <dbReference type="ChEBI" id="CHEBI:30413"/>
    </ligand>
    <ligandPart>
        <name>Fe</name>
        <dbReference type="ChEBI" id="CHEBI:18248"/>
    </ligandPart>
</feature>
<evidence type="ECO:0000256" key="7">
    <source>
        <dbReference type="ARBA" id="ARBA00023004"/>
    </source>
</evidence>
<comment type="pathway">
    <text evidence="2">Secondary metabolite biosynthesis.</text>
</comment>
<feature type="non-terminal residue" evidence="11">
    <location>
        <position position="1"/>
    </location>
</feature>
<dbReference type="InterPro" id="IPR036396">
    <property type="entry name" value="Cyt_P450_sf"/>
</dbReference>
<dbReference type="Gene3D" id="1.10.630.10">
    <property type="entry name" value="Cytochrome P450"/>
    <property type="match status" value="1"/>
</dbReference>
<dbReference type="Pfam" id="PF00067">
    <property type="entry name" value="p450"/>
    <property type="match status" value="1"/>
</dbReference>
<proteinExistence type="inferred from homology"/>
<comment type="cofactor">
    <cofactor evidence="1 9">
        <name>heme</name>
        <dbReference type="ChEBI" id="CHEBI:30413"/>
    </cofactor>
</comment>
<keyword evidence="10" id="KW-0472">Membrane</keyword>
<evidence type="ECO:0000256" key="3">
    <source>
        <dbReference type="ARBA" id="ARBA00010617"/>
    </source>
</evidence>
<dbReference type="GO" id="GO:0020037">
    <property type="term" value="F:heme binding"/>
    <property type="evidence" value="ECO:0007669"/>
    <property type="project" value="InterPro"/>
</dbReference>
<name>A0A1M2VSV8_TRAPU</name>
<accession>A0A1M2VSV8</accession>
<gene>
    <name evidence="11" type="ORF">TRAPUB_12827</name>
</gene>
<dbReference type="PRINTS" id="PR00465">
    <property type="entry name" value="EP450IV"/>
</dbReference>
<dbReference type="STRING" id="154538.A0A1M2VSV8"/>
<evidence type="ECO:0000256" key="2">
    <source>
        <dbReference type="ARBA" id="ARBA00005179"/>
    </source>
</evidence>
<keyword evidence="8" id="KW-0503">Monooxygenase</keyword>
<dbReference type="OrthoDB" id="1470350at2759"/>
<evidence type="ECO:0000256" key="9">
    <source>
        <dbReference type="PIRSR" id="PIRSR602403-1"/>
    </source>
</evidence>
<dbReference type="CDD" id="cd11069">
    <property type="entry name" value="CYP_FUM15-like"/>
    <property type="match status" value="1"/>
</dbReference>
<dbReference type="GO" id="GO:0004497">
    <property type="term" value="F:monooxygenase activity"/>
    <property type="evidence" value="ECO:0007669"/>
    <property type="project" value="UniProtKB-KW"/>
</dbReference>
<keyword evidence="4 9" id="KW-0349">Heme</keyword>
<keyword evidence="5 9" id="KW-0479">Metal-binding</keyword>
<dbReference type="PANTHER" id="PTHR24305">
    <property type="entry name" value="CYTOCHROME P450"/>
    <property type="match status" value="1"/>
</dbReference>
<dbReference type="AlphaFoldDB" id="A0A1M2VSV8"/>
<keyword evidence="10" id="KW-0812">Transmembrane</keyword>
<keyword evidence="10" id="KW-1133">Transmembrane helix</keyword>
<dbReference type="InterPro" id="IPR001128">
    <property type="entry name" value="Cyt_P450"/>
</dbReference>
<dbReference type="OMA" id="HEPNWQL"/>
<evidence type="ECO:0000256" key="1">
    <source>
        <dbReference type="ARBA" id="ARBA00001971"/>
    </source>
</evidence>
<protein>
    <submittedName>
        <fullName evidence="11">Cytochrome P450 94A1</fullName>
    </submittedName>
</protein>
<dbReference type="PANTHER" id="PTHR24305:SF166">
    <property type="entry name" value="CYTOCHROME P450 12A4, MITOCHONDRIAL-RELATED"/>
    <property type="match status" value="1"/>
</dbReference>
<sequence>VAGFESHRADMVAPIVQQALLAAIFAVVLRLLWKSRALLLAPFTSPLLSLPGPPSLSLFFGNLKQLREADEDLTRDNWAKDHGSVLMYKGFFSVRADFVYPTTWLCADLTLCLQEPRLFTTDTRAINHVLTHSAEYYKPAQAQRVLSRLLGKGVLITEGDQHRQQRRIMNPAFGPSQIRELTDIFVGKAIELRDVWAAELSASGEPARINVIRGLSKMTLDVIGLAGFNYEFNALNPSGKPSELAEAFEKIFKVPEKIPIMMILRNFFPILNIIKDDRVRQVEQAKATMNRIGTQLIAEKKAAIAREATEKKGHGGGGKSLQGRDLLTLLIKANMATDIPDSQRLSDADRFQREPVFSKADKLTADLRHTSRFLVAGHETTSTATTWCLYALTQAPDAQKKLREELLAVETDTPTMDELMALPYLDMVIREALRVHAPVPRSMRVAMKDDVIPLSAPFTDRYGNVQDHAKVLAGSPIVIPILTLNRSKAIWGEDAHEFRPERWESPPDSVSSIPGVWGHMLTFLGGPRACIGYRFSLVEMKALIFTLVRAFEFELAVDPADIKKGGGIVQRPMLRSEPEGGNQMPLLVRRVNRA</sequence>
<comment type="caution">
    <text evidence="11">The sequence shown here is derived from an EMBL/GenBank/DDBJ whole genome shotgun (WGS) entry which is preliminary data.</text>
</comment>
<evidence type="ECO:0000256" key="8">
    <source>
        <dbReference type="ARBA" id="ARBA00023033"/>
    </source>
</evidence>
<keyword evidence="7 9" id="KW-0408">Iron</keyword>
<reference evidence="11 12" key="1">
    <citation type="submission" date="2016-10" db="EMBL/GenBank/DDBJ databases">
        <title>Genome sequence of the basidiomycete white-rot fungus Trametes pubescens.</title>
        <authorList>
            <person name="Makela M.R."/>
            <person name="Granchi Z."/>
            <person name="Peng M."/>
            <person name="De Vries R.P."/>
            <person name="Grigoriev I."/>
            <person name="Riley R."/>
            <person name="Hilden K."/>
        </authorList>
    </citation>
    <scope>NUCLEOTIDE SEQUENCE [LARGE SCALE GENOMIC DNA]</scope>
    <source>
        <strain evidence="11 12">FBCC735</strain>
    </source>
</reference>
<comment type="similarity">
    <text evidence="3">Belongs to the cytochrome P450 family.</text>
</comment>
<evidence type="ECO:0000256" key="10">
    <source>
        <dbReference type="SAM" id="Phobius"/>
    </source>
</evidence>
<evidence type="ECO:0000256" key="5">
    <source>
        <dbReference type="ARBA" id="ARBA00022723"/>
    </source>
</evidence>
<evidence type="ECO:0000256" key="4">
    <source>
        <dbReference type="ARBA" id="ARBA00022617"/>
    </source>
</evidence>
<evidence type="ECO:0000313" key="12">
    <source>
        <dbReference type="Proteomes" id="UP000184267"/>
    </source>
</evidence>
<dbReference type="EMBL" id="MNAD01000760">
    <property type="protein sequence ID" value="OJT10656.1"/>
    <property type="molecule type" value="Genomic_DNA"/>
</dbReference>
<evidence type="ECO:0000256" key="6">
    <source>
        <dbReference type="ARBA" id="ARBA00023002"/>
    </source>
</evidence>